<sequence>MPPVVPVTTINSQNVAFNSSQSNKNSKFDISSSSENNHRLISSSLPPDSSPSSQSLSPIQSSNFSINGNTTNKKSDVSHSLAIPGGRLLGNTILDRKRKLNGKSPDQIFEEATHNEKGDTVYLNIIRSAKLYKEAADFGNVEAQYMLGMKFLKGIGVRQDITESFKYFQKCSQNGKAAGTSRLAQISMNYFEDETNSLKYLKEALKGNDLYANFLAVKSFVDGKKWFSLEEAIVSFRFCIRREFLQFSQVFLDFAQNAPKKFIETLDEDSKKDPSALFFIGILLFKSVIDSNSLKVNHNKSFEEVLELSFLKNYRSSFEYFMNHGMNPKLPPSERQNHGCYYIIDGAKAARAGKLAEAVGLWRKASEICCWAPDRESLEMVVKAMTLGKVDKKSVIDLLTVYADNGSGSAQEVFGILLIQGKVVEKNVSRGLFYLKAAYDDINYKMQDYQFLRDNCPGFYCD</sequence>
<dbReference type="AlphaFoldDB" id="A0A1J4KZN8"/>
<reference evidence="3" key="1">
    <citation type="submission" date="2016-10" db="EMBL/GenBank/DDBJ databases">
        <authorList>
            <person name="Benchimol M."/>
            <person name="Almeida L.G."/>
            <person name="Vasconcelos A.T."/>
            <person name="Perreira-Neves A."/>
            <person name="Rosa I.A."/>
            <person name="Tasca T."/>
            <person name="Bogo M.R."/>
            <person name="de Souza W."/>
        </authorList>
    </citation>
    <scope>NUCLEOTIDE SEQUENCE [LARGE SCALE GENOMIC DNA]</scope>
    <source>
        <strain evidence="3">K</strain>
    </source>
</reference>
<dbReference type="SUPFAM" id="SSF81901">
    <property type="entry name" value="HCP-like"/>
    <property type="match status" value="2"/>
</dbReference>
<dbReference type="InterPro" id="IPR011990">
    <property type="entry name" value="TPR-like_helical_dom_sf"/>
</dbReference>
<feature type="compositionally biased region" description="Low complexity" evidence="2">
    <location>
        <begin position="41"/>
        <end position="62"/>
    </location>
</feature>
<dbReference type="Pfam" id="PF08238">
    <property type="entry name" value="Sel1"/>
    <property type="match status" value="3"/>
</dbReference>
<dbReference type="GeneID" id="94831662"/>
<evidence type="ECO:0000256" key="1">
    <source>
        <dbReference type="ARBA" id="ARBA00038101"/>
    </source>
</evidence>
<comment type="caution">
    <text evidence="3">The sequence shown here is derived from an EMBL/GenBank/DDBJ whole genome shotgun (WGS) entry which is preliminary data.</text>
</comment>
<proteinExistence type="inferred from homology"/>
<dbReference type="PANTHER" id="PTHR11102:SF147">
    <property type="entry name" value="SEL1L ADAPTOR SUBUNIT OF ERAD E3 UBIQUITIN LIGASE"/>
    <property type="match status" value="1"/>
</dbReference>
<gene>
    <name evidence="3" type="ORF">TRFO_12974</name>
</gene>
<evidence type="ECO:0000313" key="4">
    <source>
        <dbReference type="Proteomes" id="UP000179807"/>
    </source>
</evidence>
<dbReference type="OrthoDB" id="272077at2759"/>
<keyword evidence="4" id="KW-1185">Reference proteome</keyword>
<accession>A0A1J4KZN8</accession>
<dbReference type="Proteomes" id="UP000179807">
    <property type="component" value="Unassembled WGS sequence"/>
</dbReference>
<dbReference type="GO" id="GO:0036503">
    <property type="term" value="P:ERAD pathway"/>
    <property type="evidence" value="ECO:0007669"/>
    <property type="project" value="TreeGrafter"/>
</dbReference>
<dbReference type="VEuPathDB" id="TrichDB:TRFO_12974"/>
<organism evidence="3 4">
    <name type="scientific">Tritrichomonas foetus</name>
    <dbReference type="NCBI Taxonomy" id="1144522"/>
    <lineage>
        <taxon>Eukaryota</taxon>
        <taxon>Metamonada</taxon>
        <taxon>Parabasalia</taxon>
        <taxon>Tritrichomonadida</taxon>
        <taxon>Tritrichomonadidae</taxon>
        <taxon>Tritrichomonas</taxon>
    </lineage>
</organism>
<evidence type="ECO:0000313" key="3">
    <source>
        <dbReference type="EMBL" id="OHT16715.1"/>
    </source>
</evidence>
<feature type="compositionally biased region" description="Polar residues" evidence="2">
    <location>
        <begin position="63"/>
        <end position="72"/>
    </location>
</feature>
<dbReference type="EMBL" id="MLAK01000078">
    <property type="protein sequence ID" value="OHT16715.1"/>
    <property type="molecule type" value="Genomic_DNA"/>
</dbReference>
<dbReference type="RefSeq" id="XP_068369851.1">
    <property type="nucleotide sequence ID" value="XM_068496958.1"/>
</dbReference>
<dbReference type="InterPro" id="IPR050767">
    <property type="entry name" value="Sel1_AlgK"/>
</dbReference>
<feature type="region of interest" description="Disordered" evidence="2">
    <location>
        <begin position="18"/>
        <end position="81"/>
    </location>
</feature>
<comment type="similarity">
    <text evidence="1">Belongs to the sel-1 family.</text>
</comment>
<evidence type="ECO:0000256" key="2">
    <source>
        <dbReference type="SAM" id="MobiDB-lite"/>
    </source>
</evidence>
<dbReference type="GO" id="GO:0005789">
    <property type="term" value="C:endoplasmic reticulum membrane"/>
    <property type="evidence" value="ECO:0007669"/>
    <property type="project" value="TreeGrafter"/>
</dbReference>
<dbReference type="InterPro" id="IPR006597">
    <property type="entry name" value="Sel1-like"/>
</dbReference>
<dbReference type="PANTHER" id="PTHR11102">
    <property type="entry name" value="SEL-1-LIKE PROTEIN"/>
    <property type="match status" value="1"/>
</dbReference>
<dbReference type="SMART" id="SM00671">
    <property type="entry name" value="SEL1"/>
    <property type="match status" value="3"/>
</dbReference>
<name>A0A1J4KZN8_9EUKA</name>
<protein>
    <submittedName>
        <fullName evidence="3">Uncharacterized protein</fullName>
    </submittedName>
</protein>
<dbReference type="Gene3D" id="1.25.40.10">
    <property type="entry name" value="Tetratricopeptide repeat domain"/>
    <property type="match status" value="1"/>
</dbReference>